<reference evidence="5" key="1">
    <citation type="submission" date="2012-06" db="EMBL/GenBank/DDBJ databases">
        <title>Complete sequence of chromosome of Desulfomonile tiedjei DSM 6799.</title>
        <authorList>
            <person name="Lucas S."/>
            <person name="Copeland A."/>
            <person name="Lapidus A."/>
            <person name="Glavina del Rio T."/>
            <person name="Dalin E."/>
            <person name="Tice H."/>
            <person name="Bruce D."/>
            <person name="Goodwin L."/>
            <person name="Pitluck S."/>
            <person name="Peters L."/>
            <person name="Ovchinnikova G."/>
            <person name="Zeytun A."/>
            <person name="Lu M."/>
            <person name="Kyrpides N."/>
            <person name="Mavromatis K."/>
            <person name="Ivanova N."/>
            <person name="Brettin T."/>
            <person name="Detter J.C."/>
            <person name="Han C."/>
            <person name="Larimer F."/>
            <person name="Land M."/>
            <person name="Hauser L."/>
            <person name="Markowitz V."/>
            <person name="Cheng J.-F."/>
            <person name="Hugenholtz P."/>
            <person name="Woyke T."/>
            <person name="Wu D."/>
            <person name="Spring S."/>
            <person name="Schroeder M."/>
            <person name="Brambilla E."/>
            <person name="Klenk H.-P."/>
            <person name="Eisen J.A."/>
        </authorList>
    </citation>
    <scope>NUCLEOTIDE SEQUENCE [LARGE SCALE GENOMIC DNA]</scope>
    <source>
        <strain evidence="5">ATCC 49306 / DSM 6799 / DCB-1</strain>
    </source>
</reference>
<dbReference type="RefSeq" id="WP_014813216.1">
    <property type="nucleotide sequence ID" value="NC_018025.1"/>
</dbReference>
<evidence type="ECO:0000259" key="3">
    <source>
        <dbReference type="Pfam" id="PF05683"/>
    </source>
</evidence>
<dbReference type="NCBIfam" id="NF005310">
    <property type="entry name" value="PRK06842.1"/>
    <property type="match status" value="1"/>
</dbReference>
<evidence type="ECO:0000313" key="4">
    <source>
        <dbReference type="EMBL" id="AFM28120.1"/>
    </source>
</evidence>
<dbReference type="KEGG" id="dti:Desti_5538"/>
<keyword evidence="2 4" id="KW-0456">Lyase</keyword>
<dbReference type="InterPro" id="IPR004647">
    <property type="entry name" value="Fe-S_hydro-lyase_TtdB-typ_cat"/>
</dbReference>
<sequence length="191" mass="20623">MSHSASDISEPIRITAPLDEKTVRELRAGDTVLLSGTIITGRDAAHKRMVDLLNDGKPLPFDIKDQVIYYVGPSPAPPGSPIGAAGPTTSYRMDAYAPLLIEHGLRGMIGKGQRSDEVKKAMIKWGAVYFAAVGGTGALISRCIQTAEILAWEDLGTEAVRRLTIKEFPAIVAVDSTGNDLYLVGRNKYRK</sequence>
<feature type="domain" description="Fe-S hydro-lyase tartrate dehydratase beta-type catalytic" evidence="3">
    <location>
        <begin position="10"/>
        <end position="182"/>
    </location>
</feature>
<dbReference type="Proteomes" id="UP000006055">
    <property type="component" value="Chromosome"/>
</dbReference>
<accession>I4CEX9</accession>
<protein>
    <submittedName>
        <fullName evidence="4">Hydro-lyase family enzyme, Fe-S type, tartrate/fumarate subfamily</fullName>
    </submittedName>
</protein>
<dbReference type="Pfam" id="PF05683">
    <property type="entry name" value="Fumerase_C"/>
    <property type="match status" value="1"/>
</dbReference>
<dbReference type="eggNOG" id="COG1838">
    <property type="taxonomic scope" value="Bacteria"/>
</dbReference>
<gene>
    <name evidence="4" type="ordered locus">Desti_5538</name>
</gene>
<organism evidence="4 5">
    <name type="scientific">Desulfomonile tiedjei (strain ATCC 49306 / DSM 6799 / DCB-1)</name>
    <dbReference type="NCBI Taxonomy" id="706587"/>
    <lineage>
        <taxon>Bacteria</taxon>
        <taxon>Pseudomonadati</taxon>
        <taxon>Thermodesulfobacteriota</taxon>
        <taxon>Desulfomonilia</taxon>
        <taxon>Desulfomonilales</taxon>
        <taxon>Desulfomonilaceae</taxon>
        <taxon>Desulfomonile</taxon>
    </lineage>
</organism>
<dbReference type="PANTHER" id="PTHR43351:SF2">
    <property type="entry name" value="L(+)-TARTRATE DEHYDRATASE SUBUNIT BETA-RELATED"/>
    <property type="match status" value="1"/>
</dbReference>
<dbReference type="HOGENOM" id="CLU_098588_2_0_7"/>
<keyword evidence="5" id="KW-1185">Reference proteome</keyword>
<comment type="similarity">
    <text evidence="1">Belongs to the class-I fumarase family.</text>
</comment>
<name>I4CEX9_DESTA</name>
<dbReference type="AlphaFoldDB" id="I4CEX9"/>
<evidence type="ECO:0000256" key="2">
    <source>
        <dbReference type="ARBA" id="ARBA00023239"/>
    </source>
</evidence>
<dbReference type="PANTHER" id="PTHR43351">
    <property type="entry name" value="L(+)-TARTRATE DEHYDRATASE SUBUNIT BETA"/>
    <property type="match status" value="1"/>
</dbReference>
<evidence type="ECO:0000256" key="1">
    <source>
        <dbReference type="ARBA" id="ARBA00008876"/>
    </source>
</evidence>
<dbReference type="STRING" id="706587.Desti_5538"/>
<dbReference type="OrthoDB" id="9798978at2"/>
<dbReference type="GO" id="GO:0016836">
    <property type="term" value="F:hydro-lyase activity"/>
    <property type="evidence" value="ECO:0007669"/>
    <property type="project" value="InterPro"/>
</dbReference>
<dbReference type="PATRIC" id="fig|706587.4.peg.6244"/>
<dbReference type="Gene3D" id="3.20.130.10">
    <property type="entry name" value="Fe-S hydro-lyase, tartrate dehydratase beta-type, catalytic domain"/>
    <property type="match status" value="1"/>
</dbReference>
<dbReference type="NCBIfam" id="TIGR00723">
    <property type="entry name" value="ttdB_fumA_fumB"/>
    <property type="match status" value="1"/>
</dbReference>
<dbReference type="EMBL" id="CP003360">
    <property type="protein sequence ID" value="AFM28120.1"/>
    <property type="molecule type" value="Genomic_DNA"/>
</dbReference>
<evidence type="ECO:0000313" key="5">
    <source>
        <dbReference type="Proteomes" id="UP000006055"/>
    </source>
</evidence>
<proteinExistence type="inferred from homology"/>
<dbReference type="InterPro" id="IPR036660">
    <property type="entry name" value="Fe-S_hydroAse_TtdB_cat_sf"/>
</dbReference>
<dbReference type="SUPFAM" id="SSF117457">
    <property type="entry name" value="FumA C-terminal domain-like"/>
    <property type="match status" value="1"/>
</dbReference>